<evidence type="ECO:0000256" key="1">
    <source>
        <dbReference type="ARBA" id="ARBA00010688"/>
    </source>
</evidence>
<proteinExistence type="inferred from homology"/>
<accession>A0A0U9HDA9</accession>
<dbReference type="Proteomes" id="UP000062160">
    <property type="component" value="Unassembled WGS sequence"/>
</dbReference>
<dbReference type="Gene3D" id="3.40.1190.20">
    <property type="match status" value="1"/>
</dbReference>
<evidence type="ECO:0000256" key="2">
    <source>
        <dbReference type="ARBA" id="ARBA00022679"/>
    </source>
</evidence>
<dbReference type="Pfam" id="PF00294">
    <property type="entry name" value="PfkB"/>
    <property type="match status" value="1"/>
</dbReference>
<protein>
    <submittedName>
        <fullName evidence="5">Sugar or nucleoside kinase, ribokinase family</fullName>
    </submittedName>
</protein>
<gene>
    <name evidence="5" type="ORF">TSYNT_697</name>
</gene>
<dbReference type="InterPro" id="IPR050306">
    <property type="entry name" value="PfkB_Carbo_kinase"/>
</dbReference>
<dbReference type="PROSITE" id="PS00584">
    <property type="entry name" value="PFKB_KINASES_2"/>
    <property type="match status" value="1"/>
</dbReference>
<organism evidence="5">
    <name type="scientific">Tepidanaerobacter syntrophicus</name>
    <dbReference type="NCBI Taxonomy" id="224999"/>
    <lineage>
        <taxon>Bacteria</taxon>
        <taxon>Bacillati</taxon>
        <taxon>Bacillota</taxon>
        <taxon>Clostridia</taxon>
        <taxon>Thermosediminibacterales</taxon>
        <taxon>Tepidanaerobacteraceae</taxon>
        <taxon>Tepidanaerobacter</taxon>
    </lineage>
</organism>
<dbReference type="STRING" id="224999.GCA_001485475_00724"/>
<reference evidence="5" key="1">
    <citation type="journal article" date="2016" name="Genome Announc.">
        <title>Draft Genome Sequence of the Syntrophic Lactate-Degrading Bacterium Tepidanaerobacter syntrophicus JLT.</title>
        <authorList>
            <person name="Matsuura N."/>
            <person name="Ohashi A."/>
            <person name="Tourlousse D.M."/>
            <person name="Sekiguchi Y."/>
        </authorList>
    </citation>
    <scope>NUCLEOTIDE SEQUENCE [LARGE SCALE GENOMIC DNA]</scope>
    <source>
        <strain evidence="5">JL</strain>
    </source>
</reference>
<keyword evidence="3 5" id="KW-0418">Kinase</keyword>
<dbReference type="CDD" id="cd01940">
    <property type="entry name" value="Fructoselysine_kinase_like"/>
    <property type="match status" value="1"/>
</dbReference>
<dbReference type="AlphaFoldDB" id="A0A0U9HDA9"/>
<dbReference type="InterPro" id="IPR002173">
    <property type="entry name" value="Carboh/pur_kinase_PfkB_CS"/>
</dbReference>
<comment type="similarity">
    <text evidence="1">Belongs to the carbohydrate kinase PfkB family.</text>
</comment>
<keyword evidence="2" id="KW-0808">Transferase</keyword>
<evidence type="ECO:0000313" key="6">
    <source>
        <dbReference type="Proteomes" id="UP000062160"/>
    </source>
</evidence>
<evidence type="ECO:0000259" key="4">
    <source>
        <dbReference type="Pfam" id="PF00294"/>
    </source>
</evidence>
<dbReference type="SUPFAM" id="SSF53613">
    <property type="entry name" value="Ribokinase-like"/>
    <property type="match status" value="1"/>
</dbReference>
<keyword evidence="6" id="KW-1185">Reference proteome</keyword>
<dbReference type="PANTHER" id="PTHR43085:SF41">
    <property type="entry name" value="FRUCTOSELYSINE 6-KINASE"/>
    <property type="match status" value="1"/>
</dbReference>
<evidence type="ECO:0000313" key="5">
    <source>
        <dbReference type="EMBL" id="GAQ24718.1"/>
    </source>
</evidence>
<dbReference type="GO" id="GO:0016301">
    <property type="term" value="F:kinase activity"/>
    <property type="evidence" value="ECO:0007669"/>
    <property type="project" value="UniProtKB-KW"/>
</dbReference>
<dbReference type="RefSeq" id="WP_059031805.1">
    <property type="nucleotide sequence ID" value="NZ_DF977000.1"/>
</dbReference>
<name>A0A0U9HDA9_9FIRM</name>
<dbReference type="InterPro" id="IPR029056">
    <property type="entry name" value="Ribokinase-like"/>
</dbReference>
<dbReference type="OrthoDB" id="9813569at2"/>
<dbReference type="InterPro" id="IPR011611">
    <property type="entry name" value="PfkB_dom"/>
</dbReference>
<dbReference type="EMBL" id="DF977000">
    <property type="protein sequence ID" value="GAQ24718.1"/>
    <property type="molecule type" value="Genomic_DNA"/>
</dbReference>
<evidence type="ECO:0000256" key="3">
    <source>
        <dbReference type="ARBA" id="ARBA00022777"/>
    </source>
</evidence>
<dbReference type="PANTHER" id="PTHR43085">
    <property type="entry name" value="HEXOKINASE FAMILY MEMBER"/>
    <property type="match status" value="1"/>
</dbReference>
<sequence>MVRVLGIGDNVCDKYINSGYMYPGGQALNFAVYAKQLGADAAYMGVFGTDDVAAHVIATLDELGIDRSHCRQYEGENGYAVVNIVDGERIFIASNKGGVLKEHPIILTENDKEYIKTFDLVHTSNNSYFDDQLPVISQLGILVSYDFSGQWKEPAKVRAVCKYIDYGFMSCGSLPDKEVRKACIQLYEEGCKIVIATCGSKGSVLYDGKDFFVQPPKLVEAVDTLGAGDSFAAAFLVSFVEVQKLEPLRIKTDEEYYKNTVKKALETAASFAAKTCLVHGAFGMGKKFKV</sequence>
<feature type="domain" description="Carbohydrate kinase PfkB" evidence="4">
    <location>
        <begin position="17"/>
        <end position="281"/>
    </location>
</feature>